<evidence type="ECO:0000256" key="3">
    <source>
        <dbReference type="ARBA" id="ARBA00022723"/>
    </source>
</evidence>
<dbReference type="GO" id="GO:0003690">
    <property type="term" value="F:double-stranded DNA binding"/>
    <property type="evidence" value="ECO:0007669"/>
    <property type="project" value="UniProtKB-ARBA"/>
</dbReference>
<dbReference type="AlphaFoldDB" id="A0A8X6IGX6"/>
<evidence type="ECO:0000256" key="8">
    <source>
        <dbReference type="ARBA" id="ARBA00023125"/>
    </source>
</evidence>
<feature type="domain" description="C2H2-type" evidence="12">
    <location>
        <begin position="86"/>
        <end position="113"/>
    </location>
</feature>
<protein>
    <recommendedName>
        <fullName evidence="12">C2H2-type domain-containing protein</fullName>
    </recommendedName>
</protein>
<dbReference type="GO" id="GO:0008270">
    <property type="term" value="F:zinc ion binding"/>
    <property type="evidence" value="ECO:0007669"/>
    <property type="project" value="UniProtKB-KW"/>
</dbReference>
<dbReference type="OrthoDB" id="3437960at2759"/>
<evidence type="ECO:0000256" key="4">
    <source>
        <dbReference type="ARBA" id="ARBA00022737"/>
    </source>
</evidence>
<dbReference type="GO" id="GO:0042802">
    <property type="term" value="F:identical protein binding"/>
    <property type="evidence" value="ECO:0007669"/>
    <property type="project" value="UniProtKB-ARBA"/>
</dbReference>
<evidence type="ECO:0000256" key="9">
    <source>
        <dbReference type="ARBA" id="ARBA00023163"/>
    </source>
</evidence>
<dbReference type="GO" id="GO:0005634">
    <property type="term" value="C:nucleus"/>
    <property type="evidence" value="ECO:0007669"/>
    <property type="project" value="UniProtKB-SubCell"/>
</dbReference>
<dbReference type="FunFam" id="3.30.160.60:FF:001370">
    <property type="entry name" value="Zinc finger protein"/>
    <property type="match status" value="1"/>
</dbReference>
<keyword evidence="7" id="KW-0805">Transcription regulation</keyword>
<evidence type="ECO:0000256" key="10">
    <source>
        <dbReference type="ARBA" id="ARBA00023242"/>
    </source>
</evidence>
<name>A0A8X6IGX6_NEPPI</name>
<sequence>METGARKTSSSQSVVSAGLLTGNDVIEGRKCVFDCKGQKPPLQVSPRVTEQQRTGERLFLCKVCGKPFYTKYYLSQHQKTHTGERHVCPICGIELKQANNLQNHLRLHTGENPFACDQCPKSYASKSSLINHRKKHNGESQGTEKIFI</sequence>
<keyword evidence="14" id="KW-1185">Reference proteome</keyword>
<evidence type="ECO:0000256" key="6">
    <source>
        <dbReference type="ARBA" id="ARBA00022833"/>
    </source>
</evidence>
<keyword evidence="5 11" id="KW-0863">Zinc-finger</keyword>
<dbReference type="Proteomes" id="UP000887013">
    <property type="component" value="Unassembled WGS sequence"/>
</dbReference>
<dbReference type="SUPFAM" id="SSF57667">
    <property type="entry name" value="beta-beta-alpha zinc fingers"/>
    <property type="match status" value="2"/>
</dbReference>
<keyword evidence="9" id="KW-0804">Transcription</keyword>
<dbReference type="GO" id="GO:0010468">
    <property type="term" value="P:regulation of gene expression"/>
    <property type="evidence" value="ECO:0007669"/>
    <property type="project" value="TreeGrafter"/>
</dbReference>
<accession>A0A8X6IGX6</accession>
<dbReference type="Gene3D" id="3.30.160.60">
    <property type="entry name" value="Classic Zinc Finger"/>
    <property type="match status" value="3"/>
</dbReference>
<dbReference type="Pfam" id="PF00096">
    <property type="entry name" value="zf-C2H2"/>
    <property type="match status" value="3"/>
</dbReference>
<dbReference type="PROSITE" id="PS50157">
    <property type="entry name" value="ZINC_FINGER_C2H2_2"/>
    <property type="match status" value="3"/>
</dbReference>
<evidence type="ECO:0000256" key="5">
    <source>
        <dbReference type="ARBA" id="ARBA00022771"/>
    </source>
</evidence>
<comment type="subcellular location">
    <subcellularLocation>
        <location evidence="1">Nucleus</location>
    </subcellularLocation>
</comment>
<dbReference type="PROSITE" id="PS00028">
    <property type="entry name" value="ZINC_FINGER_C2H2_1"/>
    <property type="match status" value="3"/>
</dbReference>
<evidence type="ECO:0000256" key="1">
    <source>
        <dbReference type="ARBA" id="ARBA00004123"/>
    </source>
</evidence>
<evidence type="ECO:0000313" key="14">
    <source>
        <dbReference type="Proteomes" id="UP000887013"/>
    </source>
</evidence>
<reference evidence="13" key="1">
    <citation type="submission" date="2020-08" db="EMBL/GenBank/DDBJ databases">
        <title>Multicomponent nature underlies the extraordinary mechanical properties of spider dragline silk.</title>
        <authorList>
            <person name="Kono N."/>
            <person name="Nakamura H."/>
            <person name="Mori M."/>
            <person name="Yoshida Y."/>
            <person name="Ohtoshi R."/>
            <person name="Malay A.D."/>
            <person name="Moran D.A.P."/>
            <person name="Tomita M."/>
            <person name="Numata K."/>
            <person name="Arakawa K."/>
        </authorList>
    </citation>
    <scope>NUCLEOTIDE SEQUENCE</scope>
</reference>
<dbReference type="SMART" id="SM00355">
    <property type="entry name" value="ZnF_C2H2"/>
    <property type="match status" value="3"/>
</dbReference>
<evidence type="ECO:0000313" key="13">
    <source>
        <dbReference type="EMBL" id="GFS45408.1"/>
    </source>
</evidence>
<gene>
    <name evidence="13" type="ORF">NPIL_324611</name>
</gene>
<dbReference type="PANTHER" id="PTHR16515">
    <property type="entry name" value="PR DOMAIN ZINC FINGER PROTEIN"/>
    <property type="match status" value="1"/>
</dbReference>
<organism evidence="13 14">
    <name type="scientific">Nephila pilipes</name>
    <name type="common">Giant wood spider</name>
    <name type="synonym">Nephila maculata</name>
    <dbReference type="NCBI Taxonomy" id="299642"/>
    <lineage>
        <taxon>Eukaryota</taxon>
        <taxon>Metazoa</taxon>
        <taxon>Ecdysozoa</taxon>
        <taxon>Arthropoda</taxon>
        <taxon>Chelicerata</taxon>
        <taxon>Arachnida</taxon>
        <taxon>Araneae</taxon>
        <taxon>Araneomorphae</taxon>
        <taxon>Entelegynae</taxon>
        <taxon>Araneoidea</taxon>
        <taxon>Nephilidae</taxon>
        <taxon>Nephila</taxon>
    </lineage>
</organism>
<keyword evidence="3" id="KW-0479">Metal-binding</keyword>
<keyword evidence="6" id="KW-0862">Zinc</keyword>
<dbReference type="InterPro" id="IPR036236">
    <property type="entry name" value="Znf_C2H2_sf"/>
</dbReference>
<dbReference type="EMBL" id="BMAW01090533">
    <property type="protein sequence ID" value="GFS45408.1"/>
    <property type="molecule type" value="Genomic_DNA"/>
</dbReference>
<keyword evidence="8" id="KW-0238">DNA-binding</keyword>
<comment type="similarity">
    <text evidence="2">Belongs to the krueppel C2H2-type zinc-finger protein family.</text>
</comment>
<proteinExistence type="inferred from homology"/>
<dbReference type="InterPro" id="IPR013087">
    <property type="entry name" value="Znf_C2H2_type"/>
</dbReference>
<comment type="caution">
    <text evidence="13">The sequence shown here is derived from an EMBL/GenBank/DDBJ whole genome shotgun (WGS) entry which is preliminary data.</text>
</comment>
<feature type="domain" description="C2H2-type" evidence="12">
    <location>
        <begin position="114"/>
        <end position="141"/>
    </location>
</feature>
<keyword evidence="10" id="KW-0539">Nucleus</keyword>
<dbReference type="FunFam" id="3.30.160.60:FF:000508">
    <property type="entry name" value="Myeloid zinc finger 1"/>
    <property type="match status" value="1"/>
</dbReference>
<evidence type="ECO:0000259" key="12">
    <source>
        <dbReference type="PROSITE" id="PS50157"/>
    </source>
</evidence>
<evidence type="ECO:0000256" key="11">
    <source>
        <dbReference type="PROSITE-ProRule" id="PRU00042"/>
    </source>
</evidence>
<dbReference type="InterPro" id="IPR050331">
    <property type="entry name" value="Zinc_finger"/>
</dbReference>
<evidence type="ECO:0000256" key="2">
    <source>
        <dbReference type="ARBA" id="ARBA00006991"/>
    </source>
</evidence>
<keyword evidence="4" id="KW-0677">Repeat</keyword>
<feature type="domain" description="C2H2-type" evidence="12">
    <location>
        <begin position="59"/>
        <end position="86"/>
    </location>
</feature>
<evidence type="ECO:0000256" key="7">
    <source>
        <dbReference type="ARBA" id="ARBA00023015"/>
    </source>
</evidence>
<dbReference type="PANTHER" id="PTHR16515:SF66">
    <property type="entry name" value="C2H2-TYPE DOMAIN-CONTAINING PROTEIN"/>
    <property type="match status" value="1"/>
</dbReference>